<evidence type="ECO:0000256" key="15">
    <source>
        <dbReference type="ARBA" id="ARBA00070160"/>
    </source>
</evidence>
<keyword evidence="6" id="KW-0809">Transit peptide</keyword>
<keyword evidence="4" id="KW-0874">Quinone</keyword>
<evidence type="ECO:0000313" key="19">
    <source>
        <dbReference type="Proteomes" id="UP000708208"/>
    </source>
</evidence>
<comment type="catalytic activity">
    <reaction evidence="11">
        <text>a quinone + hydrogen sulfide + glutathione + H(+) = S-sulfanylglutathione + a quinol</text>
        <dbReference type="Rhea" id="RHEA:55156"/>
        <dbReference type="ChEBI" id="CHEBI:15378"/>
        <dbReference type="ChEBI" id="CHEBI:24646"/>
        <dbReference type="ChEBI" id="CHEBI:29919"/>
        <dbReference type="ChEBI" id="CHEBI:57925"/>
        <dbReference type="ChEBI" id="CHEBI:58905"/>
        <dbReference type="ChEBI" id="CHEBI:132124"/>
        <dbReference type="EC" id="1.8.5.8"/>
    </reaction>
    <physiologicalReaction direction="left-to-right" evidence="11">
        <dbReference type="Rhea" id="RHEA:55157"/>
    </physiologicalReaction>
</comment>
<keyword evidence="5" id="KW-0274">FAD</keyword>
<dbReference type="Pfam" id="PF07992">
    <property type="entry name" value="Pyr_redox_2"/>
    <property type="match status" value="1"/>
</dbReference>
<keyword evidence="8" id="KW-0496">Mitochondrion</keyword>
<comment type="function">
    <text evidence="12">Catalyzes the oxidation of hydrogen sulfide with the help of a quinone, such as ubiquinone-10, giving rise to thiosulfate and ultimately to sulfane (molecular sulfur) atoms. Requires an additional electron acceptor; can use sulfite, sulfide or cyanide (in vitro). It is believed the in vivo electron acceptor is glutathione.</text>
</comment>
<feature type="non-terminal residue" evidence="18">
    <location>
        <position position="1"/>
    </location>
</feature>
<evidence type="ECO:0000256" key="7">
    <source>
        <dbReference type="ARBA" id="ARBA00023002"/>
    </source>
</evidence>
<dbReference type="InterPro" id="IPR015904">
    <property type="entry name" value="Sulphide_quinone_reductase"/>
</dbReference>
<dbReference type="GO" id="GO:0070224">
    <property type="term" value="F:sulfide:quinone oxidoreductase activity"/>
    <property type="evidence" value="ECO:0007669"/>
    <property type="project" value="TreeGrafter"/>
</dbReference>
<keyword evidence="7" id="KW-0560">Oxidoreductase</keyword>
<dbReference type="InterPro" id="IPR023753">
    <property type="entry name" value="FAD/NAD-binding_dom"/>
</dbReference>
<dbReference type="EC" id="1.8.5.8" evidence="14"/>
<dbReference type="OrthoDB" id="5376590at2759"/>
<dbReference type="GO" id="GO:0005739">
    <property type="term" value="C:mitochondrion"/>
    <property type="evidence" value="ECO:0007669"/>
    <property type="project" value="UniProtKB-SubCell"/>
</dbReference>
<comment type="cofactor">
    <cofactor evidence="1">
        <name>FAD</name>
        <dbReference type="ChEBI" id="CHEBI:57692"/>
    </cofactor>
</comment>
<comment type="catalytic activity">
    <reaction evidence="9">
        <text>ubiquinone-10 + hydrogen sulfide + sulfite + 2 H(+) = ubiquinol-10 + thiosulfate</text>
        <dbReference type="Rhea" id="RHEA:38359"/>
        <dbReference type="ChEBI" id="CHEBI:15378"/>
        <dbReference type="ChEBI" id="CHEBI:17359"/>
        <dbReference type="ChEBI" id="CHEBI:29919"/>
        <dbReference type="ChEBI" id="CHEBI:33542"/>
        <dbReference type="ChEBI" id="CHEBI:46245"/>
        <dbReference type="ChEBI" id="CHEBI:64183"/>
    </reaction>
    <physiologicalReaction direction="left-to-right" evidence="9">
        <dbReference type="Rhea" id="RHEA:38360"/>
    </physiologicalReaction>
</comment>
<evidence type="ECO:0000256" key="12">
    <source>
        <dbReference type="ARBA" id="ARBA00059167"/>
    </source>
</evidence>
<keyword evidence="3" id="KW-0285">Flavoprotein</keyword>
<accession>A0A8J2L590</accession>
<dbReference type="GO" id="GO:0048038">
    <property type="term" value="F:quinone binding"/>
    <property type="evidence" value="ECO:0007669"/>
    <property type="project" value="UniProtKB-KW"/>
</dbReference>
<dbReference type="EMBL" id="CAJVCH010535724">
    <property type="protein sequence ID" value="CAG7825310.1"/>
    <property type="molecule type" value="Genomic_DNA"/>
</dbReference>
<comment type="catalytic activity">
    <reaction evidence="10">
        <text>ubiquinone-10 + hydrogen sulfide + glutathione + H(+) = S-sulfanylglutathione + ubiquinol-10</text>
        <dbReference type="Rhea" id="RHEA:62608"/>
        <dbReference type="ChEBI" id="CHEBI:15378"/>
        <dbReference type="ChEBI" id="CHEBI:29919"/>
        <dbReference type="ChEBI" id="CHEBI:46245"/>
        <dbReference type="ChEBI" id="CHEBI:57925"/>
        <dbReference type="ChEBI" id="CHEBI:58905"/>
        <dbReference type="ChEBI" id="CHEBI:64183"/>
    </reaction>
    <physiologicalReaction direction="left-to-right" evidence="10">
        <dbReference type="Rhea" id="RHEA:62609"/>
    </physiologicalReaction>
</comment>
<dbReference type="PANTHER" id="PTHR10632:SF2">
    <property type="entry name" value="SULFIDE:QUINONE OXIDOREDUCTASE, MITOCHONDRIAL"/>
    <property type="match status" value="1"/>
</dbReference>
<evidence type="ECO:0000256" key="5">
    <source>
        <dbReference type="ARBA" id="ARBA00022827"/>
    </source>
</evidence>
<gene>
    <name evidence="18" type="ORF">AFUS01_LOCUS35427</name>
</gene>
<evidence type="ECO:0000256" key="2">
    <source>
        <dbReference type="ARBA" id="ARBA00004173"/>
    </source>
</evidence>
<dbReference type="AlphaFoldDB" id="A0A8J2L590"/>
<dbReference type="PANTHER" id="PTHR10632">
    <property type="entry name" value="SULFIDE:QUINONE OXIDOREDUCTASE"/>
    <property type="match status" value="1"/>
</dbReference>
<comment type="similarity">
    <text evidence="13">Belongs to the SQRD family.</text>
</comment>
<dbReference type="GO" id="GO:0071949">
    <property type="term" value="F:FAD binding"/>
    <property type="evidence" value="ECO:0007669"/>
    <property type="project" value="TreeGrafter"/>
</dbReference>
<protein>
    <recommendedName>
        <fullName evidence="15">Sulfide:quinone oxidoreductase, mitochondrial</fullName>
        <ecNumber evidence="14">1.8.5.8</ecNumber>
    </recommendedName>
    <alternativeName>
        <fullName evidence="16">Sulfide quinone oxidoreductase</fullName>
    </alternativeName>
</protein>
<dbReference type="FunFam" id="3.50.50.60:FF:000034">
    <property type="entry name" value="sulfide:quinone oxidoreductase, mitochondrial"/>
    <property type="match status" value="1"/>
</dbReference>
<evidence type="ECO:0000256" key="11">
    <source>
        <dbReference type="ARBA" id="ARBA00052986"/>
    </source>
</evidence>
<evidence type="ECO:0000256" key="13">
    <source>
        <dbReference type="ARBA" id="ARBA00060891"/>
    </source>
</evidence>
<evidence type="ECO:0000256" key="9">
    <source>
        <dbReference type="ARBA" id="ARBA00051038"/>
    </source>
</evidence>
<evidence type="ECO:0000256" key="10">
    <source>
        <dbReference type="ARBA" id="ARBA00052810"/>
    </source>
</evidence>
<evidence type="ECO:0000256" key="4">
    <source>
        <dbReference type="ARBA" id="ARBA00022719"/>
    </source>
</evidence>
<evidence type="ECO:0000256" key="8">
    <source>
        <dbReference type="ARBA" id="ARBA00023128"/>
    </source>
</evidence>
<dbReference type="GO" id="GO:0070221">
    <property type="term" value="P:sulfide oxidation, using sulfide:quinone oxidoreductase"/>
    <property type="evidence" value="ECO:0007669"/>
    <property type="project" value="TreeGrafter"/>
</dbReference>
<comment type="caution">
    <text evidence="18">The sequence shown here is derived from an EMBL/GenBank/DDBJ whole genome shotgun (WGS) entry which is preliminary data.</text>
</comment>
<evidence type="ECO:0000259" key="17">
    <source>
        <dbReference type="Pfam" id="PF07992"/>
    </source>
</evidence>
<reference evidence="18" key="1">
    <citation type="submission" date="2021-06" db="EMBL/GenBank/DDBJ databases">
        <authorList>
            <person name="Hodson N. C."/>
            <person name="Mongue J. A."/>
            <person name="Jaron S. K."/>
        </authorList>
    </citation>
    <scope>NUCLEOTIDE SEQUENCE</scope>
</reference>
<evidence type="ECO:0000256" key="16">
    <source>
        <dbReference type="ARBA" id="ARBA00082958"/>
    </source>
</evidence>
<organism evidence="18 19">
    <name type="scientific">Allacma fusca</name>
    <dbReference type="NCBI Taxonomy" id="39272"/>
    <lineage>
        <taxon>Eukaryota</taxon>
        <taxon>Metazoa</taxon>
        <taxon>Ecdysozoa</taxon>
        <taxon>Arthropoda</taxon>
        <taxon>Hexapoda</taxon>
        <taxon>Collembola</taxon>
        <taxon>Symphypleona</taxon>
        <taxon>Sminthuridae</taxon>
        <taxon>Allacma</taxon>
    </lineage>
</organism>
<dbReference type="GO" id="GO:0106436">
    <property type="term" value="F:glutathione-dependent sulfide quinone oxidoreductase activity"/>
    <property type="evidence" value="ECO:0007669"/>
    <property type="project" value="UniProtKB-EC"/>
</dbReference>
<evidence type="ECO:0000256" key="3">
    <source>
        <dbReference type="ARBA" id="ARBA00022630"/>
    </source>
</evidence>
<evidence type="ECO:0000313" key="18">
    <source>
        <dbReference type="EMBL" id="CAG7825310.1"/>
    </source>
</evidence>
<sequence>WSKPQVLCVDVCSLLTIQLSWDCNFPTEIVQTLIVNKRVRILKGRDQKDVSAAEPRHAKSDRRFKLVVVGGGAGGCSIASKFSKKINPKEIAIIEPADTHYYQPMWTLVGGGMKSLEDSARSMGSVLPKGVDWVRDRVIRFSPKTNRVVISNGTEVEYDYLVVALGIQCNYDQVKGLTAALDTPGVCSNYSPLHVNKTYRAIENFKSGNAIFTFPNTPVKCAGAPQKIMYITEDYLRRHNKKKDANLIYYTSLGVLFGIKHYADALWKVVKEREINVNLRHHLIEVIPKEKKAVFQNLDKPEDTKIVEYEMLHVTPPMGAYEVMKEAPDEFTDPSGFLSVNKETLQHVKYPNVFGIGDCINIPTPKTAAAVAGQNGVVAENLLNVMNNKEVTRTYDGYSSCPLVTSDHTCILAEFIYDGKPMETFPFNQAKERRTMFHLKKDIMPAIYWKLMLNGHWNGPAPFRKLMHLGMK</sequence>
<proteinExistence type="inferred from homology"/>
<name>A0A8J2L590_9HEXA</name>
<dbReference type="Proteomes" id="UP000708208">
    <property type="component" value="Unassembled WGS sequence"/>
</dbReference>
<keyword evidence="19" id="KW-1185">Reference proteome</keyword>
<feature type="domain" description="FAD/NAD(P)-binding" evidence="17">
    <location>
        <begin position="64"/>
        <end position="177"/>
    </location>
</feature>
<comment type="subcellular location">
    <subcellularLocation>
        <location evidence="2">Mitochondrion</location>
    </subcellularLocation>
</comment>
<evidence type="ECO:0000256" key="14">
    <source>
        <dbReference type="ARBA" id="ARBA00066447"/>
    </source>
</evidence>
<evidence type="ECO:0000256" key="6">
    <source>
        <dbReference type="ARBA" id="ARBA00022946"/>
    </source>
</evidence>
<evidence type="ECO:0000256" key="1">
    <source>
        <dbReference type="ARBA" id="ARBA00001974"/>
    </source>
</evidence>